<reference evidence="1" key="1">
    <citation type="journal article" date="2015" name="Nature">
        <title>Complex archaea that bridge the gap between prokaryotes and eukaryotes.</title>
        <authorList>
            <person name="Spang A."/>
            <person name="Saw J.H."/>
            <person name="Jorgensen S.L."/>
            <person name="Zaremba-Niedzwiedzka K."/>
            <person name="Martijn J."/>
            <person name="Lind A.E."/>
            <person name="van Eijk R."/>
            <person name="Schleper C."/>
            <person name="Guy L."/>
            <person name="Ettema T.J."/>
        </authorList>
    </citation>
    <scope>NUCLEOTIDE SEQUENCE</scope>
</reference>
<dbReference type="EMBL" id="LAZR01043650">
    <property type="protein sequence ID" value="KKL06570.1"/>
    <property type="molecule type" value="Genomic_DNA"/>
</dbReference>
<sequence length="147" mass="15036">MGAFFVPSSTQKATFEKRYDSNGKVWANCLAHGDLTAKTPYAIIADEYGPLSGALPASGKYIHVGVPEAAVDSGAGCWLQIGGYVSAMITASLSVAVGHGLTVNSGAIADIAADYSGAAGEFCVNTAGTSTQTIHTVILVPERIITI</sequence>
<comment type="caution">
    <text evidence="1">The sequence shown here is derived from an EMBL/GenBank/DDBJ whole genome shotgun (WGS) entry which is preliminary data.</text>
</comment>
<organism evidence="1">
    <name type="scientific">marine sediment metagenome</name>
    <dbReference type="NCBI Taxonomy" id="412755"/>
    <lineage>
        <taxon>unclassified sequences</taxon>
        <taxon>metagenomes</taxon>
        <taxon>ecological metagenomes</taxon>
    </lineage>
</organism>
<name>A0A0F9AAU5_9ZZZZ</name>
<proteinExistence type="predicted"/>
<dbReference type="AlphaFoldDB" id="A0A0F9AAU5"/>
<evidence type="ECO:0000313" key="1">
    <source>
        <dbReference type="EMBL" id="KKL06570.1"/>
    </source>
</evidence>
<gene>
    <name evidence="1" type="ORF">LCGC14_2594700</name>
</gene>
<protein>
    <submittedName>
        <fullName evidence="1">Uncharacterized protein</fullName>
    </submittedName>
</protein>
<accession>A0A0F9AAU5</accession>